<dbReference type="InterPro" id="IPR003423">
    <property type="entry name" value="OMP_efflux"/>
</dbReference>
<keyword evidence="3" id="KW-0175">Coiled coil</keyword>
<dbReference type="NCBIfam" id="TIGR01845">
    <property type="entry name" value="outer_NodT"/>
    <property type="match status" value="1"/>
</dbReference>
<evidence type="ECO:0000256" key="3">
    <source>
        <dbReference type="SAM" id="Coils"/>
    </source>
</evidence>
<dbReference type="Gene3D" id="1.20.1600.10">
    <property type="entry name" value="Outer membrane efflux proteins (OEP)"/>
    <property type="match status" value="1"/>
</dbReference>
<comment type="caution">
    <text evidence="4">The sequence shown here is derived from an EMBL/GenBank/DDBJ whole genome shotgun (WGS) entry which is preliminary data.</text>
</comment>
<keyword evidence="2" id="KW-1134">Transmembrane beta strand</keyword>
<dbReference type="AlphaFoldDB" id="K9DFQ0"/>
<dbReference type="EMBL" id="AGZI01000030">
    <property type="protein sequence ID" value="EKU82116.1"/>
    <property type="molecule type" value="Genomic_DNA"/>
</dbReference>
<keyword evidence="2" id="KW-0812">Transmembrane</keyword>
<protein>
    <submittedName>
        <fullName evidence="4">NodT family efflux transporter, outer membrane factor (OMF) lipoprotein</fullName>
    </submittedName>
</protein>
<evidence type="ECO:0000256" key="1">
    <source>
        <dbReference type="ARBA" id="ARBA00007613"/>
    </source>
</evidence>
<dbReference type="GO" id="GO:0015562">
    <property type="term" value="F:efflux transmembrane transporter activity"/>
    <property type="evidence" value="ECO:0007669"/>
    <property type="project" value="InterPro"/>
</dbReference>
<evidence type="ECO:0000256" key="2">
    <source>
        <dbReference type="RuleBase" id="RU362097"/>
    </source>
</evidence>
<proteinExistence type="inferred from homology"/>
<name>K9DFQ0_9BURK</name>
<keyword evidence="2 4" id="KW-0449">Lipoprotein</keyword>
<dbReference type="PANTHER" id="PTHR30203">
    <property type="entry name" value="OUTER MEMBRANE CATION EFFLUX PROTEIN"/>
    <property type="match status" value="1"/>
</dbReference>
<feature type="chain" id="PRO_5001440849" evidence="2">
    <location>
        <begin position="28"/>
        <end position="468"/>
    </location>
</feature>
<dbReference type="GO" id="GO:0005886">
    <property type="term" value="C:plasma membrane"/>
    <property type="evidence" value="ECO:0007669"/>
    <property type="project" value="UniProtKB-SubCell"/>
</dbReference>
<reference evidence="4 5" key="1">
    <citation type="submission" date="2012-09" db="EMBL/GenBank/DDBJ databases">
        <title>The Genome Sequence of Massilia timonae CCUG 45783.</title>
        <authorList>
            <consortium name="The Broad Institute Genome Sequencing Platform"/>
            <person name="Earl A."/>
            <person name="Ward D."/>
            <person name="Feldgarden M."/>
            <person name="Gevers D."/>
            <person name="Huys G."/>
            <person name="Walker B."/>
            <person name="Young S.K."/>
            <person name="Zeng Q."/>
            <person name="Gargeya S."/>
            <person name="Fitzgerald M."/>
            <person name="Haas B."/>
            <person name="Abouelleil A."/>
            <person name="Alvarado L."/>
            <person name="Arachchi H.M."/>
            <person name="Berlin A.M."/>
            <person name="Chapman S.B."/>
            <person name="Goldberg J."/>
            <person name="Griggs A."/>
            <person name="Gujja S."/>
            <person name="Hansen M."/>
            <person name="Howarth C."/>
            <person name="Imamovic A."/>
            <person name="Larimer J."/>
            <person name="McCowen C."/>
            <person name="Montmayeur A."/>
            <person name="Murphy C."/>
            <person name="Neiman D."/>
            <person name="Pearson M."/>
            <person name="Priest M."/>
            <person name="Roberts A."/>
            <person name="Saif S."/>
            <person name="Shea T."/>
            <person name="Sisk P."/>
            <person name="Sykes S."/>
            <person name="Wortman J."/>
            <person name="Nusbaum C."/>
            <person name="Birren B."/>
        </authorList>
    </citation>
    <scope>NUCLEOTIDE SEQUENCE [LARGE SCALE GENOMIC DNA]</scope>
    <source>
        <strain evidence="4 5">CCUG 45783</strain>
    </source>
</reference>
<organism evidence="4 5">
    <name type="scientific">Massilia timonae CCUG 45783</name>
    <dbReference type="NCBI Taxonomy" id="883126"/>
    <lineage>
        <taxon>Bacteria</taxon>
        <taxon>Pseudomonadati</taxon>
        <taxon>Pseudomonadota</taxon>
        <taxon>Betaproteobacteria</taxon>
        <taxon>Burkholderiales</taxon>
        <taxon>Oxalobacteraceae</taxon>
        <taxon>Telluria group</taxon>
        <taxon>Massilia</taxon>
    </lineage>
</organism>
<dbReference type="Proteomes" id="UP000009874">
    <property type="component" value="Unassembled WGS sequence"/>
</dbReference>
<dbReference type="RefSeq" id="WP_005666998.1">
    <property type="nucleotide sequence ID" value="NZ_JH992923.1"/>
</dbReference>
<dbReference type="Pfam" id="PF02321">
    <property type="entry name" value="OEP"/>
    <property type="match status" value="2"/>
</dbReference>
<dbReference type="OrthoDB" id="9770517at2"/>
<keyword evidence="2" id="KW-0564">Palmitate</keyword>
<keyword evidence="5" id="KW-1185">Reference proteome</keyword>
<gene>
    <name evidence="4" type="ORF">HMPREF9710_02564</name>
</gene>
<feature type="coiled-coil region" evidence="3">
    <location>
        <begin position="218"/>
        <end position="252"/>
    </location>
</feature>
<evidence type="ECO:0000313" key="4">
    <source>
        <dbReference type="EMBL" id="EKU82116.1"/>
    </source>
</evidence>
<feature type="signal peptide" evidence="2">
    <location>
        <begin position="1"/>
        <end position="27"/>
    </location>
</feature>
<dbReference type="PANTHER" id="PTHR30203:SF33">
    <property type="entry name" value="BLR4455 PROTEIN"/>
    <property type="match status" value="1"/>
</dbReference>
<dbReference type="HOGENOM" id="CLU_012817_13_3_4"/>
<keyword evidence="2" id="KW-0472">Membrane</keyword>
<accession>K9DFQ0</accession>
<dbReference type="PATRIC" id="fig|883126.3.peg.2589"/>
<dbReference type="InterPro" id="IPR010131">
    <property type="entry name" value="MdtP/NodT-like"/>
</dbReference>
<dbReference type="PROSITE" id="PS51257">
    <property type="entry name" value="PROKAR_LIPOPROTEIN"/>
    <property type="match status" value="1"/>
</dbReference>
<dbReference type="eggNOG" id="COG1538">
    <property type="taxonomic scope" value="Bacteria"/>
</dbReference>
<keyword evidence="2" id="KW-0732">Signal</keyword>
<comment type="similarity">
    <text evidence="1 2">Belongs to the outer membrane factor (OMF) (TC 1.B.17) family.</text>
</comment>
<sequence>MRTRPLPPSVLAPAVLLAALLSGCVPAERQRPEAAAVAAPAAWRAGATGNATVAPTWWRAFGDPVLERLVEQALARNTDVLGAAARVQEAQANIALARSAMLPSLNVALGAQRGRSLGAAGAATSTALQPEAQVSWQADLFGRLGRLTQAARLQYVASQADRDAAALSVAAEVAQAYIGLLALDARLVVSLETVESRREALRLASDQAEVGYISEYELTQAQAEYAAVEQAIPQLRQAIAAQENALRRLTGDLPGPVERGASLRTLQLPAVPASLPSDLLRHRPDIRSVELTLAAADAGLGAARQAFLPQVALSASLGQLFTNALDYDPVTVWSLGGSILAPIFNGGRLNAQMDVAIAQRDQAAYAYRAVVLAAFQDVETALSGAQRLAEQFDRALERREILLRTTARATDRYRSGYASYLEQLDAQRSLYSTELDAIGVREDQLNNIVGLYRALGGGWRGAAGKAGQ</sequence>
<dbReference type="Gene3D" id="2.20.200.10">
    <property type="entry name" value="Outer membrane efflux proteins (OEP)"/>
    <property type="match status" value="1"/>
</dbReference>
<comment type="subcellular location">
    <subcellularLocation>
        <location evidence="2">Cell membrane</location>
        <topology evidence="2">Lipid-anchor</topology>
    </subcellularLocation>
</comment>
<evidence type="ECO:0000313" key="5">
    <source>
        <dbReference type="Proteomes" id="UP000009874"/>
    </source>
</evidence>
<dbReference type="SUPFAM" id="SSF56954">
    <property type="entry name" value="Outer membrane efflux proteins (OEP)"/>
    <property type="match status" value="1"/>
</dbReference>